<dbReference type="PANTHER" id="PTHR38133">
    <property type="entry name" value="SLR1429 PROTEIN"/>
    <property type="match status" value="1"/>
</dbReference>
<keyword evidence="3" id="KW-1185">Reference proteome</keyword>
<feature type="region of interest" description="Disordered" evidence="1">
    <location>
        <begin position="377"/>
        <end position="401"/>
    </location>
</feature>
<organism evidence="2 3">
    <name type="scientific">Streptomyces marianii</name>
    <dbReference type="NCBI Taxonomy" id="1817406"/>
    <lineage>
        <taxon>Bacteria</taxon>
        <taxon>Bacillati</taxon>
        <taxon>Actinomycetota</taxon>
        <taxon>Actinomycetes</taxon>
        <taxon>Kitasatosporales</taxon>
        <taxon>Streptomycetaceae</taxon>
        <taxon>Streptomyces</taxon>
    </lineage>
</organism>
<feature type="compositionally biased region" description="Low complexity" evidence="1">
    <location>
        <begin position="379"/>
        <end position="393"/>
    </location>
</feature>
<sequence length="401" mass="42661">MTTPHTTARWAHALTTVLTATTDPATVNAARSLLDTAAALNVNEGFATTKFTLPDGRVARPRLLVEQLTPQQWDLIEHAICAHPDATRLAGTAAISDELTDPARTAGIPLLPAPHDITHTCTCTPDAIAPCAHSVAVGLLLTERLRTAPAPLFTLRGRAHHHLKKRLRTSARTTVPRQGPAPRTEPAAPTHPQTPAPDRLPPIPEPVDLDLTASRPPLAAPLPEPPAPLPNPAALTALTTDAAHRAQALLDTGTPPPRPDTGSDIARFLSLPHGAPFRTQAMDHLGLDVVGMGHLTLAHTHGGLTGAAVYLEPFTVDHDVLARAQADIQPLRPAPMATIESEHNRLTDPAAGIQLRYGPDGRWYPYLAPYGTWQPAPGPSADPADAYRAARTAARAHRRAR</sequence>
<comment type="caution">
    <text evidence="2">The sequence shown here is derived from an EMBL/GenBank/DDBJ whole genome shotgun (WGS) entry which is preliminary data.</text>
</comment>
<dbReference type="EMBL" id="VAWE01000002">
    <property type="protein sequence ID" value="TLQ39252.1"/>
    <property type="molecule type" value="Genomic_DNA"/>
</dbReference>
<evidence type="ECO:0000313" key="3">
    <source>
        <dbReference type="Proteomes" id="UP000305921"/>
    </source>
</evidence>
<feature type="compositionally biased region" description="Pro residues" evidence="1">
    <location>
        <begin position="218"/>
        <end position="231"/>
    </location>
</feature>
<protein>
    <recommendedName>
        <fullName evidence="4">SWIM-type domain-containing protein</fullName>
    </recommendedName>
</protein>
<feature type="region of interest" description="Disordered" evidence="1">
    <location>
        <begin position="161"/>
        <end position="232"/>
    </location>
</feature>
<dbReference type="OrthoDB" id="4337418at2"/>
<dbReference type="Proteomes" id="UP000305921">
    <property type="component" value="Unassembled WGS sequence"/>
</dbReference>
<gene>
    <name evidence="2" type="ORF">FEF34_38295</name>
</gene>
<name>A0A5R9DWJ7_9ACTN</name>
<dbReference type="PANTHER" id="PTHR38133:SF1">
    <property type="entry name" value="SLR1429 PROTEIN"/>
    <property type="match status" value="1"/>
</dbReference>
<evidence type="ECO:0000313" key="2">
    <source>
        <dbReference type="EMBL" id="TLQ39252.1"/>
    </source>
</evidence>
<dbReference type="RefSeq" id="WP_138058064.1">
    <property type="nucleotide sequence ID" value="NZ_VAWE01000002.1"/>
</dbReference>
<evidence type="ECO:0008006" key="4">
    <source>
        <dbReference type="Google" id="ProtNLM"/>
    </source>
</evidence>
<accession>A0A5R9DWJ7</accession>
<feature type="compositionally biased region" description="Pro residues" evidence="1">
    <location>
        <begin position="192"/>
        <end position="205"/>
    </location>
</feature>
<evidence type="ECO:0000256" key="1">
    <source>
        <dbReference type="SAM" id="MobiDB-lite"/>
    </source>
</evidence>
<dbReference type="AlphaFoldDB" id="A0A5R9DWJ7"/>
<proteinExistence type="predicted"/>
<reference evidence="2 3" key="1">
    <citation type="submission" date="2019-05" db="EMBL/GenBank/DDBJ databases">
        <title>Streptomyces marianii sp. nov., a novel marine actinomycete from southern coast of India.</title>
        <authorList>
            <person name="Iniyan A.M."/>
            <person name="Wink J."/>
            <person name="Ramprasad E."/>
            <person name="Ramana C.V."/>
            <person name="Bunk B."/>
            <person name="Sproer C."/>
            <person name="Joseph F.-J.R.S."/>
            <person name="Vincent S.G.P."/>
        </authorList>
    </citation>
    <scope>NUCLEOTIDE SEQUENCE [LARGE SCALE GENOMIC DNA]</scope>
    <source>
        <strain evidence="2 3">ICN19</strain>
    </source>
</reference>